<proteinExistence type="predicted"/>
<comment type="caution">
    <text evidence="1">The sequence shown here is derived from an EMBL/GenBank/DDBJ whole genome shotgun (WGS) entry which is preliminary data.</text>
</comment>
<evidence type="ECO:0000313" key="1">
    <source>
        <dbReference type="EMBL" id="CAA7268112.1"/>
    </source>
</evidence>
<accession>A0A8S0X5V1</accession>
<keyword evidence="2" id="KW-1185">Reference proteome</keyword>
<reference evidence="1 2" key="1">
    <citation type="submission" date="2020-01" db="EMBL/GenBank/DDBJ databases">
        <authorList>
            <person name="Gupta K D."/>
        </authorList>
    </citation>
    <scope>NUCLEOTIDE SEQUENCE [LARGE SCALE GENOMIC DNA]</scope>
</reference>
<organism evidence="1 2">
    <name type="scientific">Cyclocybe aegerita</name>
    <name type="common">Black poplar mushroom</name>
    <name type="synonym">Agrocybe aegerita</name>
    <dbReference type="NCBI Taxonomy" id="1973307"/>
    <lineage>
        <taxon>Eukaryota</taxon>
        <taxon>Fungi</taxon>
        <taxon>Dikarya</taxon>
        <taxon>Basidiomycota</taxon>
        <taxon>Agaricomycotina</taxon>
        <taxon>Agaricomycetes</taxon>
        <taxon>Agaricomycetidae</taxon>
        <taxon>Agaricales</taxon>
        <taxon>Agaricineae</taxon>
        <taxon>Bolbitiaceae</taxon>
        <taxon>Cyclocybe</taxon>
    </lineage>
</organism>
<sequence length="119" mass="13465">MVQGSIPCLVTFPTEGIEALADAIATAFSDAWLAHLTESKPTKRSKSWWTDECSETFGVYQLSRSLADYNKFKKACKDAKRDFFNERIAEIATSRKRLGARWQPARYLQTRTLLGLGTK</sequence>
<dbReference type="EMBL" id="CACVBS010000066">
    <property type="protein sequence ID" value="CAA7268112.1"/>
    <property type="molecule type" value="Genomic_DNA"/>
</dbReference>
<gene>
    <name evidence="1" type="ORF">AAE3_LOCUS10434</name>
</gene>
<dbReference type="OrthoDB" id="412006at2759"/>
<evidence type="ECO:0000313" key="2">
    <source>
        <dbReference type="Proteomes" id="UP000467700"/>
    </source>
</evidence>
<protein>
    <submittedName>
        <fullName evidence="1">Uncharacterized protein</fullName>
    </submittedName>
</protein>
<name>A0A8S0X5V1_CYCAE</name>
<dbReference type="Proteomes" id="UP000467700">
    <property type="component" value="Unassembled WGS sequence"/>
</dbReference>
<dbReference type="AlphaFoldDB" id="A0A8S0X5V1"/>